<dbReference type="InterPro" id="IPR015943">
    <property type="entry name" value="WD40/YVTN_repeat-like_dom_sf"/>
</dbReference>
<keyword evidence="3" id="KW-0732">Signal</keyword>
<dbReference type="GO" id="GO:0016020">
    <property type="term" value="C:membrane"/>
    <property type="evidence" value="ECO:0007669"/>
    <property type="project" value="TreeGrafter"/>
</dbReference>
<sequence>MISRQLSLAGFLLLSLVLHFSAAKSSDGPTIKATHFDYPPSGLFFFADSDTVLFQDFIKQEAHRSFDAGVTWEIIDDEDWDLKGTVFAILPHPIDNQKAYAVGAGGKYWITTDQAKTWRPFQINATPTEFGPPFSFHGRDSRKVIFNGEECHRGCVKRTFYTTDDFKTIKPLRDYSRSCSWAVQTPQFAEGLDTADKIENRVFCVVAGVKVPFAYANRLVYSDDFFHDDEEGIETKLHEGRPVSGILNTAAVKKYLLVAAKSEGTYELALYFTDDAMVWHHAEFGKRKLEAGAFTVLESTNYSIQIDVMNTDRFGSMGVLFTSNSNGTYFTRNIEHTNRNREGLVDFEKIANVQGIVLVNVVDNWEAVEEQKAEKQI</sequence>
<name>A0A232LLX3_9EURO</name>
<evidence type="ECO:0000259" key="4">
    <source>
        <dbReference type="Pfam" id="PF15902"/>
    </source>
</evidence>
<dbReference type="PANTHER" id="PTHR12106:SF27">
    <property type="entry name" value="SORTILIN-RELATED RECEPTOR"/>
    <property type="match status" value="1"/>
</dbReference>
<evidence type="ECO:0000256" key="3">
    <source>
        <dbReference type="SAM" id="SignalP"/>
    </source>
</evidence>
<protein>
    <recommendedName>
        <fullName evidence="4">Sortilin N-terminal domain-containing protein</fullName>
    </recommendedName>
</protein>
<feature type="chain" id="PRO_5011968997" description="Sortilin N-terminal domain-containing protein" evidence="3">
    <location>
        <begin position="24"/>
        <end position="377"/>
    </location>
</feature>
<evidence type="ECO:0000313" key="6">
    <source>
        <dbReference type="Proteomes" id="UP000243515"/>
    </source>
</evidence>
<organism evidence="5 6">
    <name type="scientific">Elaphomyces granulatus</name>
    <dbReference type="NCBI Taxonomy" id="519963"/>
    <lineage>
        <taxon>Eukaryota</taxon>
        <taxon>Fungi</taxon>
        <taxon>Dikarya</taxon>
        <taxon>Ascomycota</taxon>
        <taxon>Pezizomycotina</taxon>
        <taxon>Eurotiomycetes</taxon>
        <taxon>Eurotiomycetidae</taxon>
        <taxon>Eurotiales</taxon>
        <taxon>Elaphomycetaceae</taxon>
        <taxon>Elaphomyces</taxon>
    </lineage>
</organism>
<evidence type="ECO:0000256" key="1">
    <source>
        <dbReference type="ARBA" id="ARBA00008251"/>
    </source>
</evidence>
<feature type="domain" description="Sortilin N-terminal" evidence="4">
    <location>
        <begin position="61"/>
        <end position="375"/>
    </location>
</feature>
<comment type="similarity">
    <text evidence="1">Belongs to the VPS10-related sortilin family.</text>
</comment>
<dbReference type="AlphaFoldDB" id="A0A232LLX3"/>
<evidence type="ECO:0000256" key="2">
    <source>
        <dbReference type="ARBA" id="ARBA00022737"/>
    </source>
</evidence>
<proteinExistence type="inferred from homology"/>
<dbReference type="GO" id="GO:0005794">
    <property type="term" value="C:Golgi apparatus"/>
    <property type="evidence" value="ECO:0007669"/>
    <property type="project" value="TreeGrafter"/>
</dbReference>
<dbReference type="InterPro" id="IPR050310">
    <property type="entry name" value="VPS10-sortilin"/>
</dbReference>
<dbReference type="SUPFAM" id="SSF50939">
    <property type="entry name" value="Sialidases"/>
    <property type="match status" value="1"/>
</dbReference>
<dbReference type="OrthoDB" id="443634at2759"/>
<dbReference type="Proteomes" id="UP000243515">
    <property type="component" value="Unassembled WGS sequence"/>
</dbReference>
<keyword evidence="2" id="KW-0677">Repeat</keyword>
<dbReference type="EMBL" id="NPHW01007510">
    <property type="protein sequence ID" value="OXV05160.1"/>
    <property type="molecule type" value="Genomic_DNA"/>
</dbReference>
<dbReference type="Pfam" id="PF15902">
    <property type="entry name" value="Sortilin-Vps10"/>
    <property type="match status" value="1"/>
</dbReference>
<dbReference type="InterPro" id="IPR031778">
    <property type="entry name" value="Sortilin_N"/>
</dbReference>
<comment type="caution">
    <text evidence="5">The sequence shown here is derived from an EMBL/GenBank/DDBJ whole genome shotgun (WGS) entry which is preliminary data.</text>
</comment>
<evidence type="ECO:0000313" key="5">
    <source>
        <dbReference type="EMBL" id="OXV05160.1"/>
    </source>
</evidence>
<gene>
    <name evidence="5" type="ORF">Egran_07072</name>
</gene>
<accession>A0A232LLX3</accession>
<dbReference type="Gene3D" id="2.130.10.10">
    <property type="entry name" value="YVTN repeat-like/Quinoprotein amine dehydrogenase"/>
    <property type="match status" value="1"/>
</dbReference>
<feature type="non-terminal residue" evidence="5">
    <location>
        <position position="377"/>
    </location>
</feature>
<keyword evidence="6" id="KW-1185">Reference proteome</keyword>
<dbReference type="PANTHER" id="PTHR12106">
    <property type="entry name" value="SORTILIN RELATED"/>
    <property type="match status" value="1"/>
</dbReference>
<dbReference type="InterPro" id="IPR036278">
    <property type="entry name" value="Sialidase_sf"/>
</dbReference>
<reference evidence="5 6" key="1">
    <citation type="journal article" date="2015" name="Environ. Microbiol.">
        <title>Metagenome sequence of Elaphomyces granulatus from sporocarp tissue reveals Ascomycota ectomycorrhizal fingerprints of genome expansion and a Proteobacteria-rich microbiome.</title>
        <authorList>
            <person name="Quandt C.A."/>
            <person name="Kohler A."/>
            <person name="Hesse C.N."/>
            <person name="Sharpton T.J."/>
            <person name="Martin F."/>
            <person name="Spatafora J.W."/>
        </authorList>
    </citation>
    <scope>NUCLEOTIDE SEQUENCE [LARGE SCALE GENOMIC DNA]</scope>
    <source>
        <strain evidence="5 6">OSC145934</strain>
    </source>
</reference>
<dbReference type="GO" id="GO:0006892">
    <property type="term" value="P:post-Golgi vesicle-mediated transport"/>
    <property type="evidence" value="ECO:0007669"/>
    <property type="project" value="TreeGrafter"/>
</dbReference>
<feature type="signal peptide" evidence="3">
    <location>
        <begin position="1"/>
        <end position="23"/>
    </location>
</feature>